<dbReference type="Pfam" id="PF00638">
    <property type="entry name" value="Ran_BP1"/>
    <property type="match status" value="1"/>
</dbReference>
<keyword evidence="6" id="KW-1185">Reference proteome</keyword>
<evidence type="ECO:0000313" key="6">
    <source>
        <dbReference type="Proteomes" id="UP000265703"/>
    </source>
</evidence>
<feature type="region of interest" description="Disordered" evidence="3">
    <location>
        <begin position="395"/>
        <end position="422"/>
    </location>
</feature>
<dbReference type="STRING" id="658196.A0A397TN82"/>
<feature type="region of interest" description="Disordered" evidence="3">
    <location>
        <begin position="279"/>
        <end position="304"/>
    </location>
</feature>
<protein>
    <recommendedName>
        <fullName evidence="4">RanBD1 domain-containing protein</fullName>
    </recommendedName>
</protein>
<feature type="compositionally biased region" description="Acidic residues" evidence="3">
    <location>
        <begin position="117"/>
        <end position="137"/>
    </location>
</feature>
<dbReference type="SUPFAM" id="SSF50729">
    <property type="entry name" value="PH domain-like"/>
    <property type="match status" value="1"/>
</dbReference>
<accession>A0A397TN82</accession>
<dbReference type="InterPro" id="IPR011993">
    <property type="entry name" value="PH-like_dom_sf"/>
</dbReference>
<feature type="region of interest" description="Disordered" evidence="3">
    <location>
        <begin position="1"/>
        <end position="137"/>
    </location>
</feature>
<dbReference type="Gene3D" id="2.30.29.30">
    <property type="entry name" value="Pleckstrin-homology domain (PH domain)/Phosphotyrosine-binding domain (PTB)"/>
    <property type="match status" value="1"/>
</dbReference>
<dbReference type="CDD" id="cd13180">
    <property type="entry name" value="RanBD_RanBP3"/>
    <property type="match status" value="1"/>
</dbReference>
<dbReference type="GO" id="GO:0005634">
    <property type="term" value="C:nucleus"/>
    <property type="evidence" value="ECO:0007669"/>
    <property type="project" value="UniProtKB-SubCell"/>
</dbReference>
<name>A0A397TN82_9GLOM</name>
<evidence type="ECO:0000256" key="1">
    <source>
        <dbReference type="ARBA" id="ARBA00004123"/>
    </source>
</evidence>
<feature type="compositionally biased region" description="Basic and acidic residues" evidence="3">
    <location>
        <begin position="11"/>
        <end position="43"/>
    </location>
</feature>
<feature type="compositionally biased region" description="Basic and acidic residues" evidence="3">
    <location>
        <begin position="52"/>
        <end position="65"/>
    </location>
</feature>
<dbReference type="AlphaFoldDB" id="A0A397TN82"/>
<dbReference type="Proteomes" id="UP000265703">
    <property type="component" value="Unassembled WGS sequence"/>
</dbReference>
<gene>
    <name evidence="5" type="ORF">C1645_815512</name>
</gene>
<dbReference type="PANTHER" id="PTHR23138">
    <property type="entry name" value="RAN BINDING PROTEIN"/>
    <property type="match status" value="1"/>
</dbReference>
<feature type="compositionally biased region" description="Polar residues" evidence="3">
    <location>
        <begin position="66"/>
        <end position="78"/>
    </location>
</feature>
<feature type="compositionally biased region" description="Basic and acidic residues" evidence="3">
    <location>
        <begin position="103"/>
        <end position="116"/>
    </location>
</feature>
<reference evidence="5 6" key="1">
    <citation type="submission" date="2018-06" db="EMBL/GenBank/DDBJ databases">
        <title>Comparative genomics reveals the genomic features of Rhizophagus irregularis, R. cerebriforme, R. diaphanum and Gigaspora rosea, and their symbiotic lifestyle signature.</title>
        <authorList>
            <person name="Morin E."/>
            <person name="San Clemente H."/>
            <person name="Chen E.C.H."/>
            <person name="De La Providencia I."/>
            <person name="Hainaut M."/>
            <person name="Kuo A."/>
            <person name="Kohler A."/>
            <person name="Murat C."/>
            <person name="Tang N."/>
            <person name="Roy S."/>
            <person name="Loubradou J."/>
            <person name="Henrissat B."/>
            <person name="Grigoriev I.V."/>
            <person name="Corradi N."/>
            <person name="Roux C."/>
            <person name="Martin F.M."/>
        </authorList>
    </citation>
    <scope>NUCLEOTIDE SEQUENCE [LARGE SCALE GENOMIC DNA]</scope>
    <source>
        <strain evidence="5 6">DAOM 227022</strain>
    </source>
</reference>
<evidence type="ECO:0000256" key="2">
    <source>
        <dbReference type="ARBA" id="ARBA00023242"/>
    </source>
</evidence>
<evidence type="ECO:0000256" key="3">
    <source>
        <dbReference type="SAM" id="MobiDB-lite"/>
    </source>
</evidence>
<feature type="domain" description="RanBD1" evidence="4">
    <location>
        <begin position="429"/>
        <end position="509"/>
    </location>
</feature>
<feature type="compositionally biased region" description="Basic and acidic residues" evidence="3">
    <location>
        <begin position="279"/>
        <end position="291"/>
    </location>
</feature>
<dbReference type="InterPro" id="IPR000156">
    <property type="entry name" value="Ran_bind_dom"/>
</dbReference>
<proteinExistence type="predicted"/>
<dbReference type="EMBL" id="QKYT01000046">
    <property type="protein sequence ID" value="RIA96334.1"/>
    <property type="molecule type" value="Genomic_DNA"/>
</dbReference>
<dbReference type="InterPro" id="IPR045255">
    <property type="entry name" value="RanBP1-like"/>
</dbReference>
<dbReference type="OrthoDB" id="185618at2759"/>
<evidence type="ECO:0000259" key="4">
    <source>
        <dbReference type="PROSITE" id="PS50196"/>
    </source>
</evidence>
<dbReference type="PANTHER" id="PTHR23138:SF142">
    <property type="entry name" value="RAN-BINDING PROTEIN 3B-RELATED"/>
    <property type="match status" value="1"/>
</dbReference>
<evidence type="ECO:0000313" key="5">
    <source>
        <dbReference type="EMBL" id="RIA96334.1"/>
    </source>
</evidence>
<organism evidence="5 6">
    <name type="scientific">Glomus cerebriforme</name>
    <dbReference type="NCBI Taxonomy" id="658196"/>
    <lineage>
        <taxon>Eukaryota</taxon>
        <taxon>Fungi</taxon>
        <taxon>Fungi incertae sedis</taxon>
        <taxon>Mucoromycota</taxon>
        <taxon>Glomeromycotina</taxon>
        <taxon>Glomeromycetes</taxon>
        <taxon>Glomerales</taxon>
        <taxon>Glomeraceae</taxon>
        <taxon>Glomus</taxon>
    </lineage>
</organism>
<dbReference type="PROSITE" id="PS50196">
    <property type="entry name" value="RANBD1"/>
    <property type="match status" value="1"/>
</dbReference>
<feature type="compositionally biased region" description="Acidic residues" evidence="3">
    <location>
        <begin position="405"/>
        <end position="419"/>
    </location>
</feature>
<comment type="subcellular location">
    <subcellularLocation>
        <location evidence="1">Nucleus</location>
    </subcellularLocation>
</comment>
<comment type="caution">
    <text evidence="5">The sequence shown here is derived from an EMBL/GenBank/DDBJ whole genome shotgun (WGS) entry which is preliminary data.</text>
</comment>
<dbReference type="SMART" id="SM00160">
    <property type="entry name" value="RanBD"/>
    <property type="match status" value="1"/>
</dbReference>
<keyword evidence="2" id="KW-0539">Nucleus</keyword>
<sequence length="570" mass="63948">MATESVNPYADDFKRKRERENSIDTTEKEPIEHQSDSSEEGNKIVRSKKKRHDEVINQDLKEETPKTPSGETTDSMRNLQKKVETMKVDAAYVNETIDSPSMKIDDGNEQKDTRSSEDEDMNYDDESVLSEDNADNALEDSSVLSKKRTANAFEVDTHVNKDKEQIISFSRKQSKTNEENKISIESLLVNVVNEKNKISIESLLVNENDKDEFVNKIVQEETSVDIDKTLNEENELLDQNTEVDVKESSSNDKIDNTIKQDLSRDVKYLTENSANEVIEVKEEEKSKKSDENNSNITTPSKSSRIFGSSYTPITKVFGSNIKFSTPSSKPLGFSNFSVSTPFQQSIFDSVSKSPPQQGIFGSNSKYSSPLGTFGSSAKSPSLGFQSAVQASSSTKTSIFDKNDTDDNDEDDHENDESDYGGEVTFGIGVKPLLQEQEVITGEEDEETRFSTKAKLYWMDKSQQWKERGVGTLRLNYPRDVKKSPRIVMRADGVLKVILNIALFRGMSVERAQEKFVRLFAFEGNDHIPVHLAIKVASPIAADELYDAILNAIPQPQSQPQIRVNTVASRA</sequence>